<dbReference type="GO" id="GO:0003724">
    <property type="term" value="F:RNA helicase activity"/>
    <property type="evidence" value="ECO:0007669"/>
    <property type="project" value="UniProtKB-EC"/>
</dbReference>
<dbReference type="OrthoDB" id="434041at2759"/>
<evidence type="ECO:0000313" key="10">
    <source>
        <dbReference type="Proteomes" id="UP000007819"/>
    </source>
</evidence>
<evidence type="ECO:0000259" key="8">
    <source>
        <dbReference type="PROSITE" id="PS51194"/>
    </source>
</evidence>
<dbReference type="PANTHER" id="PTHR24031">
    <property type="entry name" value="RNA HELICASE"/>
    <property type="match status" value="1"/>
</dbReference>
<comment type="domain">
    <text evidence="5">The Q motif is unique to and characteristic of the DEAD box family of RNA helicases and controls ATP binding and hydrolysis.</text>
</comment>
<reference evidence="10" key="1">
    <citation type="submission" date="2010-06" db="EMBL/GenBank/DDBJ databases">
        <authorList>
            <person name="Jiang H."/>
            <person name="Abraham K."/>
            <person name="Ali S."/>
            <person name="Alsbrooks S.L."/>
            <person name="Anim B.N."/>
            <person name="Anosike U.S."/>
            <person name="Attaway T."/>
            <person name="Bandaranaike D.P."/>
            <person name="Battles P.K."/>
            <person name="Bell S.N."/>
            <person name="Bell A.V."/>
            <person name="Beltran B."/>
            <person name="Bickham C."/>
            <person name="Bustamante Y."/>
            <person name="Caleb T."/>
            <person name="Canada A."/>
            <person name="Cardenas V."/>
            <person name="Carter K."/>
            <person name="Chacko J."/>
            <person name="Chandrabose M.N."/>
            <person name="Chavez D."/>
            <person name="Chavez A."/>
            <person name="Chen L."/>
            <person name="Chu H.-S."/>
            <person name="Claassen K.J."/>
            <person name="Cockrell R."/>
            <person name="Collins M."/>
            <person name="Cooper J.A."/>
            <person name="Cree A."/>
            <person name="Curry S.M."/>
            <person name="Da Y."/>
            <person name="Dao M.D."/>
            <person name="Das B."/>
            <person name="Davila M.-L."/>
            <person name="Davy-Carroll L."/>
            <person name="Denson S."/>
            <person name="Dinh H."/>
            <person name="Ebong V.E."/>
            <person name="Edwards J.R."/>
            <person name="Egan A."/>
            <person name="El-Daye J."/>
            <person name="Escobedo L."/>
            <person name="Fernandez S."/>
            <person name="Fernando P.R."/>
            <person name="Flagg N."/>
            <person name="Forbes L.D."/>
            <person name="Fowler R.G."/>
            <person name="Fu Q."/>
            <person name="Gabisi R.A."/>
            <person name="Ganer J."/>
            <person name="Garbino Pronczuk A."/>
            <person name="Garcia R.M."/>
            <person name="Garner T."/>
            <person name="Garrett T.E."/>
            <person name="Gonzalez D.A."/>
            <person name="Hamid H."/>
            <person name="Hawkins E.S."/>
            <person name="Hirani K."/>
            <person name="Hogues M.E."/>
            <person name="Hollins B."/>
            <person name="Hsiao C.-H."/>
            <person name="Jabil R."/>
            <person name="James M.L."/>
            <person name="Jhangiani S.N."/>
            <person name="Johnson B."/>
            <person name="Johnson Q."/>
            <person name="Joshi V."/>
            <person name="Kalu J.B."/>
            <person name="Kam C."/>
            <person name="Kashfia A."/>
            <person name="Keebler J."/>
            <person name="Kisamo H."/>
            <person name="Kovar C.L."/>
            <person name="Lago L.A."/>
            <person name="Lai C.-Y."/>
            <person name="Laidlaw J."/>
            <person name="Lara F."/>
            <person name="Le T.-K."/>
            <person name="Lee S.L."/>
            <person name="Legall F.H."/>
            <person name="Lemon S.J."/>
            <person name="Lewis L.R."/>
            <person name="Li B."/>
            <person name="Liu Y."/>
            <person name="Liu Y.-S."/>
            <person name="Lopez J."/>
            <person name="Lozado R.J."/>
            <person name="Lu J."/>
            <person name="Madu R.C."/>
            <person name="Maheshwari M."/>
            <person name="Maheshwari R."/>
            <person name="Malloy K."/>
            <person name="Martinez E."/>
            <person name="Mathew T."/>
            <person name="Mercado I.C."/>
            <person name="Mercado C."/>
            <person name="Meyer B."/>
            <person name="Montgomery K."/>
            <person name="Morgan M.B."/>
            <person name="Munidasa M."/>
            <person name="Nazareth L.V."/>
            <person name="Nelson J."/>
            <person name="Ng B.M."/>
            <person name="Nguyen N.B."/>
            <person name="Nguyen P.Q."/>
            <person name="Nguyen T."/>
            <person name="Obregon M."/>
            <person name="Okwuonu G.O."/>
            <person name="Onwere C.G."/>
            <person name="Orozco G."/>
            <person name="Parra A."/>
            <person name="Patel S."/>
            <person name="Patil S."/>
            <person name="Perez A."/>
            <person name="Perez Y."/>
            <person name="Pham C."/>
            <person name="Primus E.L."/>
            <person name="Pu L.-L."/>
            <person name="Puazo M."/>
            <person name="Qin X."/>
            <person name="Quiroz J.B."/>
            <person name="Reese J."/>
            <person name="Richards S."/>
            <person name="Rives C.M."/>
            <person name="Robberts R."/>
            <person name="Ruiz S.J."/>
            <person name="Ruiz M.J."/>
            <person name="Santibanez J."/>
            <person name="Schneider B.W."/>
            <person name="Sisson I."/>
            <person name="Smith M."/>
            <person name="Sodergren E."/>
            <person name="Song X.-Z."/>
            <person name="Song B.B."/>
            <person name="Summersgill H."/>
            <person name="Thelus R."/>
            <person name="Thornton R.D."/>
            <person name="Trejos Z.Y."/>
            <person name="Usmani K."/>
            <person name="Vattathil S."/>
            <person name="Villasana D."/>
            <person name="Walker D.L."/>
            <person name="Wang S."/>
            <person name="Wang K."/>
            <person name="White C.S."/>
            <person name="Williams A.C."/>
            <person name="Williamson J."/>
            <person name="Wilson K."/>
            <person name="Woghiren I.O."/>
            <person name="Woodworth J.R."/>
            <person name="Worley K.C."/>
            <person name="Wright R.A."/>
            <person name="Wu W."/>
            <person name="Young L."/>
            <person name="Zhang L."/>
            <person name="Zhang J."/>
            <person name="Zhu Y."/>
            <person name="Muzny D.M."/>
            <person name="Weinstock G."/>
            <person name="Gibbs R.A."/>
        </authorList>
    </citation>
    <scope>NUCLEOTIDE SEQUENCE [LARGE SCALE GENOMIC DNA]</scope>
    <source>
        <strain evidence="10">LSR1</strain>
    </source>
</reference>
<dbReference type="SMART" id="SM00487">
    <property type="entry name" value="DEXDc"/>
    <property type="match status" value="1"/>
</dbReference>
<feature type="region of interest" description="Disordered" evidence="6">
    <location>
        <begin position="706"/>
        <end position="788"/>
    </location>
</feature>
<dbReference type="SMART" id="SM00490">
    <property type="entry name" value="HELICc"/>
    <property type="match status" value="1"/>
</dbReference>
<evidence type="ECO:0000256" key="5">
    <source>
        <dbReference type="RuleBase" id="RU365068"/>
    </source>
</evidence>
<dbReference type="EnsemblMetazoa" id="XM_001943812.5">
    <property type="protein sequence ID" value="XP_001943847.2"/>
    <property type="gene ID" value="LOC100161038"/>
</dbReference>
<dbReference type="SUPFAM" id="SSF52540">
    <property type="entry name" value="P-loop containing nucleoside triphosphate hydrolases"/>
    <property type="match status" value="1"/>
</dbReference>
<keyword evidence="4 5" id="KW-0694">RNA-binding</keyword>
<name>A0A8R1W1K6_ACYPI</name>
<feature type="compositionally biased region" description="Acidic residues" evidence="6">
    <location>
        <begin position="709"/>
        <end position="771"/>
    </location>
</feature>
<dbReference type="Pfam" id="PF00270">
    <property type="entry name" value="DEAD"/>
    <property type="match status" value="1"/>
</dbReference>
<dbReference type="KEGG" id="api:100161038"/>
<comment type="catalytic activity">
    <reaction evidence="5">
        <text>ATP + H2O = ADP + phosphate + H(+)</text>
        <dbReference type="Rhea" id="RHEA:13065"/>
        <dbReference type="ChEBI" id="CHEBI:15377"/>
        <dbReference type="ChEBI" id="CHEBI:15378"/>
        <dbReference type="ChEBI" id="CHEBI:30616"/>
        <dbReference type="ChEBI" id="CHEBI:43474"/>
        <dbReference type="ChEBI" id="CHEBI:456216"/>
        <dbReference type="EC" id="3.6.4.13"/>
    </reaction>
</comment>
<dbReference type="Proteomes" id="UP000007819">
    <property type="component" value="Chromosome A3"/>
</dbReference>
<proteinExistence type="inferred from homology"/>
<evidence type="ECO:0000313" key="9">
    <source>
        <dbReference type="EnsemblMetazoa" id="XP_001943847.2"/>
    </source>
</evidence>
<dbReference type="InterPro" id="IPR027417">
    <property type="entry name" value="P-loop_NTPase"/>
</dbReference>
<comment type="similarity">
    <text evidence="5">Belongs to the DEAD box helicase family.</text>
</comment>
<evidence type="ECO:0000256" key="1">
    <source>
        <dbReference type="ARBA" id="ARBA00022741"/>
    </source>
</evidence>
<organism evidence="9 10">
    <name type="scientific">Acyrthosiphon pisum</name>
    <name type="common">Pea aphid</name>
    <dbReference type="NCBI Taxonomy" id="7029"/>
    <lineage>
        <taxon>Eukaryota</taxon>
        <taxon>Metazoa</taxon>
        <taxon>Ecdysozoa</taxon>
        <taxon>Arthropoda</taxon>
        <taxon>Hexapoda</taxon>
        <taxon>Insecta</taxon>
        <taxon>Pterygota</taxon>
        <taxon>Neoptera</taxon>
        <taxon>Paraneoptera</taxon>
        <taxon>Hemiptera</taxon>
        <taxon>Sternorrhyncha</taxon>
        <taxon>Aphidomorpha</taxon>
        <taxon>Aphidoidea</taxon>
        <taxon>Aphididae</taxon>
        <taxon>Macrosiphini</taxon>
        <taxon>Acyrthosiphon</taxon>
    </lineage>
</organism>
<keyword evidence="1 5" id="KW-0547">Nucleotide-binding</keyword>
<reference evidence="9" key="2">
    <citation type="submission" date="2022-06" db="UniProtKB">
        <authorList>
            <consortium name="EnsemblMetazoa"/>
        </authorList>
    </citation>
    <scope>IDENTIFICATION</scope>
</reference>
<dbReference type="GO" id="GO:0005524">
    <property type="term" value="F:ATP binding"/>
    <property type="evidence" value="ECO:0007669"/>
    <property type="project" value="UniProtKB-UniRule"/>
</dbReference>
<feature type="compositionally biased region" description="Basic and acidic residues" evidence="6">
    <location>
        <begin position="772"/>
        <end position="788"/>
    </location>
</feature>
<evidence type="ECO:0000256" key="4">
    <source>
        <dbReference type="ARBA" id="ARBA00022884"/>
    </source>
</evidence>
<dbReference type="EC" id="3.6.4.13" evidence="5"/>
<comment type="function">
    <text evidence="5">RNA helicase.</text>
</comment>
<evidence type="ECO:0000259" key="7">
    <source>
        <dbReference type="PROSITE" id="PS51192"/>
    </source>
</evidence>
<dbReference type="Pfam" id="PF00271">
    <property type="entry name" value="Helicase_C"/>
    <property type="match status" value="1"/>
</dbReference>
<dbReference type="RefSeq" id="XP_001943847.2">
    <property type="nucleotide sequence ID" value="XM_001943812.4"/>
</dbReference>
<dbReference type="PROSITE" id="PS51192">
    <property type="entry name" value="HELICASE_ATP_BIND_1"/>
    <property type="match status" value="1"/>
</dbReference>
<dbReference type="GO" id="GO:0016787">
    <property type="term" value="F:hydrolase activity"/>
    <property type="evidence" value="ECO:0007669"/>
    <property type="project" value="UniProtKB-KW"/>
</dbReference>
<dbReference type="GO" id="GO:0003723">
    <property type="term" value="F:RNA binding"/>
    <property type="evidence" value="ECO:0007669"/>
    <property type="project" value="UniProtKB-UniRule"/>
</dbReference>
<dbReference type="InterPro" id="IPR014001">
    <property type="entry name" value="Helicase_ATP-bd"/>
</dbReference>
<dbReference type="InterPro" id="IPR001650">
    <property type="entry name" value="Helicase_C-like"/>
</dbReference>
<feature type="domain" description="Helicase C-terminal" evidence="8">
    <location>
        <begin position="271"/>
        <end position="414"/>
    </location>
</feature>
<dbReference type="Gene3D" id="3.40.50.300">
    <property type="entry name" value="P-loop containing nucleotide triphosphate hydrolases"/>
    <property type="match status" value="2"/>
</dbReference>
<evidence type="ECO:0000256" key="2">
    <source>
        <dbReference type="ARBA" id="ARBA00022801"/>
    </source>
</evidence>
<dbReference type="AlphaFoldDB" id="A0A8R1W1K6"/>
<sequence>MPVSEYSKDSDRTTDVQTHDQTPFDAIITGHPLILKGLSDCGFTNASPIQVAALPTIIAGHDTIVEAKNGTGKTLTFVIPTLMRLKLEQVHLQTIILAPTREIAVQIQQCFKKVGQHLPELKCEYFIGGTPVDVDKEKAKCCQIAVGSPGRIKHLINEHVLKCSEVKSFILDEVDRLVTDKSFTKDVRLIDAKLPKLKQTIVVSASIDKNDMSVFDEFMTEYIVVKGAEEDMNALQDPSKFLLGIKQYVACVKAVSTNIILLPAKNVRLLNILQNLQYTQCIIFTNYMTRVEAVCNMLRDHNYKADYIRGDQDQSIRLELVDRLTSFKSKILVATDLIARGIDSSNVDLVINMDCPNDWATYLHRIGRAGRFGNKGNAFTILDDDKELKTFKNIINSIESIKVKMLPIAITKPILEYADNELEDLNLTTEPEISPIQETGNNVIEDNLAKYSESDSNSSPNVIESNINSISEECQPCPERKSVYGYGVSEKESLQKLCKVVKETEKKLIEDNMVDKRLLTEDRSFVLFDPEPFLEDTDQYPEYSPDELLEIITKYDSDFEKYEADKNRMLKNTVLQTVSENEHSNTNQVCEENDFTNLSNITDKKINDIHTDQQLQSQHDAQINCEDKKQFVNEVCSESNFSSNSNNSVDDTKIDTNNSQRLRFTDIYSLFEIPDFSLLKPAQHDSEVAHSTDVGESDVSTSIICEKGSDDEELLEEESCGEEEEYSEEGDEEEDNCDEEESCEEEESCDEEEYCDAEESCVTEESCDEEEYHVKQENRYEEHSDGKKEYEEEINLEAENKIFDEDITNKNGSYDDHLDNRGIYFVKHNNKSKQKSLCNNIQEYNIPKREEEIIENNDQQIVDYEILNDWYSQWKQQMSRIQTFVRMSK</sequence>
<evidence type="ECO:0000256" key="3">
    <source>
        <dbReference type="ARBA" id="ARBA00022840"/>
    </source>
</evidence>
<dbReference type="CDD" id="cd18787">
    <property type="entry name" value="SF2_C_DEAD"/>
    <property type="match status" value="1"/>
</dbReference>
<keyword evidence="3 5" id="KW-0067">ATP-binding</keyword>
<keyword evidence="10" id="KW-1185">Reference proteome</keyword>
<keyword evidence="2 5" id="KW-0378">Hydrolase</keyword>
<dbReference type="GeneID" id="100161038"/>
<dbReference type="PROSITE" id="PS51194">
    <property type="entry name" value="HELICASE_CTER"/>
    <property type="match status" value="1"/>
</dbReference>
<dbReference type="CDD" id="cd17943">
    <property type="entry name" value="DEADc_DDX20"/>
    <property type="match status" value="1"/>
</dbReference>
<dbReference type="InterPro" id="IPR011545">
    <property type="entry name" value="DEAD/DEAH_box_helicase_dom"/>
</dbReference>
<accession>A0A8R1W1K6</accession>
<keyword evidence="5" id="KW-0347">Helicase</keyword>
<protein>
    <recommendedName>
        <fullName evidence="5">ATP-dependent RNA helicase</fullName>
        <ecNumber evidence="5">3.6.4.13</ecNumber>
    </recommendedName>
</protein>
<evidence type="ECO:0000256" key="6">
    <source>
        <dbReference type="SAM" id="MobiDB-lite"/>
    </source>
</evidence>
<feature type="domain" description="Helicase ATP-binding" evidence="7">
    <location>
        <begin position="54"/>
        <end position="225"/>
    </location>
</feature>